<keyword evidence="2" id="KW-1185">Reference proteome</keyword>
<gene>
    <name evidence="1" type="ORF">AAEJ74_25945</name>
</gene>
<sequence length="53" mass="5847">MMINSVPANGKLEPELAIALPIIQARCPDYTKSDRIAQIAIRFAGTKYSVIRT</sequence>
<protein>
    <submittedName>
        <fullName evidence="1">Uncharacterized protein</fullName>
    </submittedName>
</protein>
<dbReference type="Proteomes" id="UP001387447">
    <property type="component" value="Unassembled WGS sequence"/>
</dbReference>
<accession>A0ABU9ESP4</accession>
<proteinExistence type="predicted"/>
<reference evidence="1 2" key="1">
    <citation type="journal article" date="2024" name="Front. Microbiol.">
        <title>Transcriptomic insights into the dominance of two phototrophs throughout the water column of a tropical hypersaline-alkaline crater lake (Dziani Dzaha, Mayotte).</title>
        <authorList>
            <person name="Duperron S."/>
            <person name="Halary S."/>
            <person name="Bouly J.-P."/>
            <person name="Roussel T."/>
            <person name="Hugoni M."/>
            <person name="Bruto M."/>
            <person name="Oger P."/>
            <person name="Duval C."/>
            <person name="Woo A."/>
            <person name="Jezequiel D."/>
            <person name="Ader M."/>
            <person name="Leboulanger C."/>
            <person name="Agogue H."/>
            <person name="Grossi V."/>
            <person name="Trousselier M."/>
            <person name="Bernard C."/>
        </authorList>
    </citation>
    <scope>NUCLEOTIDE SEQUENCE [LARGE SCALE GENOMIC DNA]</scope>
    <source>
        <strain evidence="1 2">PMC 851.14</strain>
    </source>
</reference>
<dbReference type="EMBL" id="JBBWYZ010000028">
    <property type="protein sequence ID" value="MEK9514973.1"/>
    <property type="molecule type" value="Genomic_DNA"/>
</dbReference>
<dbReference type="RefSeq" id="WP_155839100.1">
    <property type="nucleotide sequence ID" value="NZ_JBBWYZ010000028.1"/>
</dbReference>
<name>A0ABU9ESP4_LIMFS</name>
<comment type="caution">
    <text evidence="1">The sequence shown here is derived from an EMBL/GenBank/DDBJ whole genome shotgun (WGS) entry which is preliminary data.</text>
</comment>
<evidence type="ECO:0000313" key="2">
    <source>
        <dbReference type="Proteomes" id="UP001387447"/>
    </source>
</evidence>
<organism evidence="1 2">
    <name type="scientific">Limnospira fusiformis PMC 851.14</name>
    <dbReference type="NCBI Taxonomy" id="2219512"/>
    <lineage>
        <taxon>Bacteria</taxon>
        <taxon>Bacillati</taxon>
        <taxon>Cyanobacteriota</taxon>
        <taxon>Cyanophyceae</taxon>
        <taxon>Oscillatoriophycideae</taxon>
        <taxon>Oscillatoriales</taxon>
        <taxon>Sirenicapillariaceae</taxon>
        <taxon>Limnospira</taxon>
    </lineage>
</organism>
<evidence type="ECO:0000313" key="1">
    <source>
        <dbReference type="EMBL" id="MEK9514973.1"/>
    </source>
</evidence>